<gene>
    <name evidence="3" type="ORF">HCT14_06825</name>
</gene>
<organism evidence="3 4">
    <name type="scientific">Entomospira entomophila</name>
    <dbReference type="NCBI Taxonomy" id="2719988"/>
    <lineage>
        <taxon>Bacteria</taxon>
        <taxon>Pseudomonadati</taxon>
        <taxon>Spirochaetota</taxon>
        <taxon>Spirochaetia</taxon>
        <taxon>Spirochaetales</taxon>
        <taxon>Spirochaetaceae</taxon>
        <taxon>Entomospira</taxon>
    </lineage>
</organism>
<keyword evidence="1" id="KW-0175">Coiled coil</keyword>
<evidence type="ECO:0000313" key="3">
    <source>
        <dbReference type="EMBL" id="NIZ41215.1"/>
    </source>
</evidence>
<dbReference type="RefSeq" id="WP_167700783.1">
    <property type="nucleotide sequence ID" value="NZ_CP118174.1"/>
</dbReference>
<name>A0A968GB98_9SPIO</name>
<reference evidence="3 4" key="1">
    <citation type="submission" date="2020-03" db="EMBL/GenBank/DDBJ databases">
        <title>Spirochaetal bacteria isolated from arthropods constitute a novel genus Entomospira genus novum within the order Spirochaetales.</title>
        <authorList>
            <person name="Grana-Miraglia L."/>
            <person name="Sikutova S."/>
            <person name="Fingerle V."/>
            <person name="Sing A."/>
            <person name="Castillo-Ramirez S."/>
            <person name="Margos G."/>
            <person name="Rudolf I."/>
        </authorList>
    </citation>
    <scope>NUCLEOTIDE SEQUENCE [LARGE SCALE GENOMIC DNA]</scope>
    <source>
        <strain evidence="3 4">BR193</strain>
    </source>
</reference>
<comment type="caution">
    <text evidence="3">The sequence shown here is derived from an EMBL/GenBank/DDBJ whole genome shotgun (WGS) entry which is preliminary data.</text>
</comment>
<keyword evidence="2" id="KW-0472">Membrane</keyword>
<dbReference type="AlphaFoldDB" id="A0A968GB98"/>
<evidence type="ECO:0000313" key="4">
    <source>
        <dbReference type="Proteomes" id="UP000711995"/>
    </source>
</evidence>
<evidence type="ECO:0000256" key="1">
    <source>
        <dbReference type="SAM" id="Coils"/>
    </source>
</evidence>
<feature type="transmembrane region" description="Helical" evidence="2">
    <location>
        <begin position="352"/>
        <end position="372"/>
    </location>
</feature>
<dbReference type="InterPro" id="IPR019734">
    <property type="entry name" value="TPR_rpt"/>
</dbReference>
<evidence type="ECO:0000256" key="2">
    <source>
        <dbReference type="SAM" id="Phobius"/>
    </source>
</evidence>
<dbReference type="SUPFAM" id="SSF81901">
    <property type="entry name" value="HCP-like"/>
    <property type="match status" value="1"/>
</dbReference>
<dbReference type="SMART" id="SM00028">
    <property type="entry name" value="TPR"/>
    <property type="match status" value="5"/>
</dbReference>
<dbReference type="Gene3D" id="1.25.40.10">
    <property type="entry name" value="Tetratricopeptide repeat domain"/>
    <property type="match status" value="1"/>
</dbReference>
<accession>A0A968GB98</accession>
<proteinExistence type="predicted"/>
<evidence type="ECO:0008006" key="5">
    <source>
        <dbReference type="Google" id="ProtNLM"/>
    </source>
</evidence>
<keyword evidence="2" id="KW-1133">Transmembrane helix</keyword>
<dbReference type="InterPro" id="IPR011990">
    <property type="entry name" value="TPR-like_helical_dom_sf"/>
</dbReference>
<protein>
    <recommendedName>
        <fullName evidence="5">MalT-like TPR region domain-containing protein</fullName>
    </recommendedName>
</protein>
<dbReference type="EMBL" id="JAATLJ010000001">
    <property type="protein sequence ID" value="NIZ41215.1"/>
    <property type="molecule type" value="Genomic_DNA"/>
</dbReference>
<keyword evidence="2" id="KW-0812">Transmembrane</keyword>
<sequence length="535" mass="62414">MKIQLIFIYIMVIFSLTQPAFSNENDFMLKLNGLSDVEKIEELIAFSARFDNLSDMVFLVYAVQHASELMPNVLADDRIDSNKKETLQAQIAYQWGRIYFYTENWEESEFYLEESIRYSSQEFFIRQAMLRLISVHIEQKRYERALSVSNRLLERDISNLQRYNVLVQQAYIYRMLSNVTAARDSAQRALRIAVDALDATGFDAMLELGHIEVLAGNSVQAKSWWERAYTEAIIRSSNQTAAQAMYNIASLHRDLGNLADAYQYAQQALLQIAGDQRDRLFSDIHFFLSDYYLEQGLYREAFAFLKLAQESQQRILETKRQMDQWTTNINALQDSSDVTLTKTIRKWQIQRIISMVQLIVIFILVFLLFFFFRKNWEAQSQQRIATLAYKSLTKRISRVKGSLQGQVAEMLSGGYSFGIVFLSIKNLPELKRKEDSNFILELALESLKNSMIQQFTELTEAQISLEYEIVFFYFNEHQMQEFSSILQRLPAQFQFLWQNKPIVLEIEYKTHVYNHEGGSNARDSLATWLAQVSNG</sequence>
<keyword evidence="4" id="KW-1185">Reference proteome</keyword>
<dbReference type="Proteomes" id="UP000711995">
    <property type="component" value="Unassembled WGS sequence"/>
</dbReference>
<dbReference type="Pfam" id="PF13181">
    <property type="entry name" value="TPR_8"/>
    <property type="match status" value="1"/>
</dbReference>
<feature type="coiled-coil region" evidence="1">
    <location>
        <begin position="308"/>
        <end position="335"/>
    </location>
</feature>